<dbReference type="GO" id="GO:0003964">
    <property type="term" value="F:RNA-directed DNA polymerase activity"/>
    <property type="evidence" value="ECO:0007669"/>
    <property type="project" value="UniProtKB-KW"/>
</dbReference>
<protein>
    <submittedName>
        <fullName evidence="1">RNA-directed DNA polymerase from transposon X-element</fullName>
    </submittedName>
</protein>
<reference evidence="1 2" key="1">
    <citation type="submission" date="2021-06" db="EMBL/GenBank/DDBJ databases">
        <title>Caerostris extrusa draft genome.</title>
        <authorList>
            <person name="Kono N."/>
            <person name="Arakawa K."/>
        </authorList>
    </citation>
    <scope>NUCLEOTIDE SEQUENCE [LARGE SCALE GENOMIC DNA]</scope>
</reference>
<feature type="non-terminal residue" evidence="1">
    <location>
        <position position="132"/>
    </location>
</feature>
<dbReference type="AlphaFoldDB" id="A0AAV4TWM6"/>
<dbReference type="Gene3D" id="3.60.10.10">
    <property type="entry name" value="Endonuclease/exonuclease/phosphatase"/>
    <property type="match status" value="1"/>
</dbReference>
<accession>A0AAV4TWM6</accession>
<dbReference type="InterPro" id="IPR036691">
    <property type="entry name" value="Endo/exonu/phosph_ase_sf"/>
</dbReference>
<gene>
    <name evidence="1" type="primary">X-elementORF2_255</name>
    <name evidence="1" type="ORF">CEXT_785901</name>
</gene>
<comment type="caution">
    <text evidence="1">The sequence shown here is derived from an EMBL/GenBank/DDBJ whole genome shotgun (WGS) entry which is preliminary data.</text>
</comment>
<keyword evidence="2" id="KW-1185">Reference proteome</keyword>
<keyword evidence="1" id="KW-0548">Nucleotidyltransferase</keyword>
<dbReference type="SUPFAM" id="SSF56219">
    <property type="entry name" value="DNase I-like"/>
    <property type="match status" value="1"/>
</dbReference>
<dbReference type="EMBL" id="BPLR01011823">
    <property type="protein sequence ID" value="GIY49370.1"/>
    <property type="molecule type" value="Genomic_DNA"/>
</dbReference>
<keyword evidence="1" id="KW-0695">RNA-directed DNA polymerase</keyword>
<sequence>MAISLISWNCHGYRAHLEDLKTLVNSVHPICVGLQETMLSPLIQTKLKHYNIIRKDNIHDARPIGGVALLYSQATAIQINIRTQFTLCSLYLPPKQIIRPSDFDDLVDQVPAPFIIFGDWKLYGVAPTPIVE</sequence>
<organism evidence="1 2">
    <name type="scientific">Caerostris extrusa</name>
    <name type="common">Bark spider</name>
    <name type="synonym">Caerostris bankana</name>
    <dbReference type="NCBI Taxonomy" id="172846"/>
    <lineage>
        <taxon>Eukaryota</taxon>
        <taxon>Metazoa</taxon>
        <taxon>Ecdysozoa</taxon>
        <taxon>Arthropoda</taxon>
        <taxon>Chelicerata</taxon>
        <taxon>Arachnida</taxon>
        <taxon>Araneae</taxon>
        <taxon>Araneomorphae</taxon>
        <taxon>Entelegynae</taxon>
        <taxon>Araneoidea</taxon>
        <taxon>Araneidae</taxon>
        <taxon>Caerostris</taxon>
    </lineage>
</organism>
<evidence type="ECO:0000313" key="1">
    <source>
        <dbReference type="EMBL" id="GIY49370.1"/>
    </source>
</evidence>
<evidence type="ECO:0000313" key="2">
    <source>
        <dbReference type="Proteomes" id="UP001054945"/>
    </source>
</evidence>
<keyword evidence="1" id="KW-0808">Transferase</keyword>
<dbReference type="Proteomes" id="UP001054945">
    <property type="component" value="Unassembled WGS sequence"/>
</dbReference>
<name>A0AAV4TWM6_CAEEX</name>
<proteinExistence type="predicted"/>